<keyword evidence="1" id="KW-0472">Membrane</keyword>
<feature type="transmembrane region" description="Helical" evidence="1">
    <location>
        <begin position="357"/>
        <end position="376"/>
    </location>
</feature>
<feature type="transmembrane region" description="Helical" evidence="1">
    <location>
        <begin position="139"/>
        <end position="157"/>
    </location>
</feature>
<evidence type="ECO:0008006" key="4">
    <source>
        <dbReference type="Google" id="ProtNLM"/>
    </source>
</evidence>
<protein>
    <recommendedName>
        <fullName evidence="4">Glycosyltransferase RgtA/B/C/D-like domain-containing protein</fullName>
    </recommendedName>
</protein>
<feature type="transmembrane region" description="Helical" evidence="1">
    <location>
        <begin position="164"/>
        <end position="182"/>
    </location>
</feature>
<feature type="transmembrane region" description="Helical" evidence="1">
    <location>
        <begin position="188"/>
        <end position="221"/>
    </location>
</feature>
<feature type="transmembrane region" description="Helical" evidence="1">
    <location>
        <begin position="298"/>
        <end position="318"/>
    </location>
</feature>
<feature type="transmembrane region" description="Helical" evidence="1">
    <location>
        <begin position="233"/>
        <end position="252"/>
    </location>
</feature>
<dbReference type="RefSeq" id="WP_150093488.1">
    <property type="nucleotide sequence ID" value="NZ_JBFUOH010000119.1"/>
</dbReference>
<evidence type="ECO:0000256" key="1">
    <source>
        <dbReference type="SAM" id="Phobius"/>
    </source>
</evidence>
<comment type="caution">
    <text evidence="2">The sequence shown here is derived from an EMBL/GenBank/DDBJ whole genome shotgun (WGS) entry which is preliminary data.</text>
</comment>
<name>A0A5M8FQE8_9GAMM</name>
<evidence type="ECO:0000313" key="3">
    <source>
        <dbReference type="Proteomes" id="UP000322981"/>
    </source>
</evidence>
<organism evidence="2 3">
    <name type="scientific">Thiohalocapsa marina</name>
    <dbReference type="NCBI Taxonomy" id="424902"/>
    <lineage>
        <taxon>Bacteria</taxon>
        <taxon>Pseudomonadati</taxon>
        <taxon>Pseudomonadota</taxon>
        <taxon>Gammaproteobacteria</taxon>
        <taxon>Chromatiales</taxon>
        <taxon>Chromatiaceae</taxon>
        <taxon>Thiohalocapsa</taxon>
    </lineage>
</organism>
<proteinExistence type="predicted"/>
<evidence type="ECO:0000313" key="2">
    <source>
        <dbReference type="EMBL" id="KAA6184715.1"/>
    </source>
</evidence>
<dbReference type="AlphaFoldDB" id="A0A5M8FQE8"/>
<keyword evidence="1" id="KW-1133">Transmembrane helix</keyword>
<reference evidence="2 3" key="1">
    <citation type="submission" date="2019-09" db="EMBL/GenBank/DDBJ databases">
        <title>Whole-genome sequence of the purple sulfur bacterium Thiohalocapsa marina DSM 19078.</title>
        <authorList>
            <person name="Kyndt J.A."/>
            <person name="Meyer T.E."/>
        </authorList>
    </citation>
    <scope>NUCLEOTIDE SEQUENCE [LARGE SCALE GENOMIC DNA]</scope>
    <source>
        <strain evidence="2 3">DSM 19078</strain>
    </source>
</reference>
<feature type="transmembrane region" description="Helical" evidence="1">
    <location>
        <begin position="439"/>
        <end position="460"/>
    </location>
</feature>
<feature type="transmembrane region" description="Helical" evidence="1">
    <location>
        <begin position="104"/>
        <end position="127"/>
    </location>
</feature>
<feature type="transmembrane region" description="Helical" evidence="1">
    <location>
        <begin position="408"/>
        <end position="427"/>
    </location>
</feature>
<feature type="transmembrane region" description="Helical" evidence="1">
    <location>
        <begin position="15"/>
        <end position="32"/>
    </location>
</feature>
<feature type="transmembrane region" description="Helical" evidence="1">
    <location>
        <begin position="385"/>
        <end position="402"/>
    </location>
</feature>
<keyword evidence="1" id="KW-0812">Transmembrane</keyword>
<dbReference type="Proteomes" id="UP000322981">
    <property type="component" value="Unassembled WGS sequence"/>
</dbReference>
<dbReference type="EMBL" id="VWXX01000016">
    <property type="protein sequence ID" value="KAA6184715.1"/>
    <property type="molecule type" value="Genomic_DNA"/>
</dbReference>
<keyword evidence="3" id="KW-1185">Reference proteome</keyword>
<dbReference type="OrthoDB" id="1082056at2"/>
<accession>A0A5M8FQE8</accession>
<feature type="transmembrane region" description="Helical" evidence="1">
    <location>
        <begin position="264"/>
        <end position="286"/>
    </location>
</feature>
<gene>
    <name evidence="2" type="ORF">F2Q65_11485</name>
</gene>
<sequence>MVSGKHSDTDLKHPVLWSLAVVLALLGVWRGTQGQIIEGLPFKDPDDLMRMLQALALWDGAAWHDLTMPRLNPPEGVLMHWSRLPDLPLVAILALSEPVLGRDAAVLVAAFLVPVLLGLGFFTALIWAARPLTGRDGQLYSALVVLALSIPLLPFAAGRIDHHGWQLLLALISAGAVLRVAAGGASPWLPVMAGIAGALGLWVGAEAIPSVALSGGVLGLVWLRRGRWGADRLAGYGLSLTLTSALLLPVALAPGQRVSTACDAFSLLSVGLCAAVLLLGLASTALERQSRFSLTLSARLLAGVGLGTLLLGALYLLFPHCAAGPYAENSQDAALLVSRVQEAQSLWSVIRHTPATAVYHMALPVLALLMATWRVLRGAEAERTLWLGLVLLVAGGLLLQFWQLRGTYLANSYAGLVLCWWAASVGAKVGEARGLLQRLLRRGGPALTVALLPILLPLLVVRTAETSTATAEPAEKIAPCDMRKVANLLNEPIWTDTGPLLIAAPVNNGATLLFLTPHQVLAAPYHRNASGLRDQTLMFYRDQATAREAIMRRGVDLLLVCEGDPVLSHERREGSTLFADQLLQGSVPDWLEPLPLSDGPLLFRVQHAVAASDGSR</sequence>